<evidence type="ECO:0000256" key="3">
    <source>
        <dbReference type="ARBA" id="ARBA00007103"/>
    </source>
</evidence>
<evidence type="ECO:0000256" key="5">
    <source>
        <dbReference type="ARBA" id="ARBA00022605"/>
    </source>
</evidence>
<evidence type="ECO:0000256" key="7">
    <source>
        <dbReference type="ARBA" id="ARBA00022898"/>
    </source>
</evidence>
<dbReference type="InterPro" id="IPR001216">
    <property type="entry name" value="P-phosphate_BS"/>
</dbReference>
<dbReference type="CDD" id="cd01561">
    <property type="entry name" value="CBS_like"/>
    <property type="match status" value="1"/>
</dbReference>
<evidence type="ECO:0000313" key="12">
    <source>
        <dbReference type="EMBL" id="MBM6757195.1"/>
    </source>
</evidence>
<evidence type="ECO:0000256" key="10">
    <source>
        <dbReference type="RuleBase" id="RU003985"/>
    </source>
</evidence>
<dbReference type="PANTHER" id="PTHR10314">
    <property type="entry name" value="CYSTATHIONINE BETA-SYNTHASE"/>
    <property type="match status" value="1"/>
</dbReference>
<comment type="catalytic activity">
    <reaction evidence="9 10">
        <text>O-acetyl-L-serine + hydrogen sulfide = L-cysteine + acetate</text>
        <dbReference type="Rhea" id="RHEA:14829"/>
        <dbReference type="ChEBI" id="CHEBI:29919"/>
        <dbReference type="ChEBI" id="CHEBI:30089"/>
        <dbReference type="ChEBI" id="CHEBI:35235"/>
        <dbReference type="ChEBI" id="CHEBI:58340"/>
        <dbReference type="EC" id="2.5.1.47"/>
    </reaction>
</comment>
<reference evidence="12 13" key="1">
    <citation type="journal article" date="2021" name="Sci. Rep.">
        <title>The distribution of antibiotic resistance genes in chicken gut microbiota commensals.</title>
        <authorList>
            <person name="Juricova H."/>
            <person name="Matiasovicova J."/>
            <person name="Kubasova T."/>
            <person name="Cejkova D."/>
            <person name="Rychlik I."/>
        </authorList>
    </citation>
    <scope>NUCLEOTIDE SEQUENCE [LARGE SCALE GENOMIC DNA]</scope>
    <source>
        <strain evidence="12 13">An801</strain>
    </source>
</reference>
<evidence type="ECO:0000256" key="2">
    <source>
        <dbReference type="ARBA" id="ARBA00004962"/>
    </source>
</evidence>
<protein>
    <recommendedName>
        <fullName evidence="4 10">Cysteine synthase</fullName>
        <ecNumber evidence="4 10">2.5.1.47</ecNumber>
    </recommendedName>
</protein>
<dbReference type="EC" id="2.5.1.47" evidence="4 10"/>
<comment type="caution">
    <text evidence="12">The sequence shown here is derived from an EMBL/GenBank/DDBJ whole genome shotgun (WGS) entry which is preliminary data.</text>
</comment>
<dbReference type="RefSeq" id="WP_204473688.1">
    <property type="nucleotide sequence ID" value="NZ_JACJJW010000001.1"/>
</dbReference>
<proteinExistence type="inferred from homology"/>
<dbReference type="NCBIfam" id="TIGR01136">
    <property type="entry name" value="cysKM"/>
    <property type="match status" value="1"/>
</dbReference>
<name>A0ABS2ER95_9BACE</name>
<evidence type="ECO:0000256" key="9">
    <source>
        <dbReference type="ARBA" id="ARBA00047931"/>
    </source>
</evidence>
<comment type="cofactor">
    <cofactor evidence="1 10">
        <name>pyridoxal 5'-phosphate</name>
        <dbReference type="ChEBI" id="CHEBI:597326"/>
    </cofactor>
</comment>
<dbReference type="InterPro" id="IPR005856">
    <property type="entry name" value="Cys_synth"/>
</dbReference>
<accession>A0ABS2ER95</accession>
<dbReference type="Gene3D" id="3.40.50.1100">
    <property type="match status" value="2"/>
</dbReference>
<dbReference type="GO" id="GO:0005524">
    <property type="term" value="F:ATP binding"/>
    <property type="evidence" value="ECO:0007669"/>
    <property type="project" value="UniProtKB-KW"/>
</dbReference>
<sequence length="315" mass="33593">MERIKKQLTELIGHTPLLELSRLGKAHQAQARIIAKLEYFNPGGSVKDRIALAMIEDAEERGILKPGAVIIEPTSGNTGVGLAWVAGVKGYKTILTMPETMSVERQNLLKAMGAKLVLTPGSKGMRGAIEKANELRDNTPGAVILQQFENPANPRTHIATTAQEIWEDTDGKVDVFIAGVGTGGTVSGVGEGLKQHNPHIEIIAVEPDSSAVLSGDKPGMHKIQGIGAGFIPKTYNPKVVDRVIRVADDDAIRTGRELSLKEGLLTGISAGAATFAALQVASQPEYAGKNIVVLLPDTGERYLSTALYAFEEYPL</sequence>
<dbReference type="GO" id="GO:0004124">
    <property type="term" value="F:cysteine synthase activity"/>
    <property type="evidence" value="ECO:0007669"/>
    <property type="project" value="UniProtKB-EC"/>
</dbReference>
<keyword evidence="7 10" id="KW-0663">Pyridoxal phosphate</keyword>
<dbReference type="Proteomes" id="UP000703295">
    <property type="component" value="Unassembled WGS sequence"/>
</dbReference>
<dbReference type="InterPro" id="IPR036052">
    <property type="entry name" value="TrpB-like_PALP_sf"/>
</dbReference>
<dbReference type="InterPro" id="IPR005859">
    <property type="entry name" value="CysK"/>
</dbReference>
<dbReference type="PROSITE" id="PS00901">
    <property type="entry name" value="CYS_SYNTHASE"/>
    <property type="match status" value="1"/>
</dbReference>
<comment type="similarity">
    <text evidence="3 10">Belongs to the cysteine synthase/cystathionine beta-synthase family.</text>
</comment>
<dbReference type="InterPro" id="IPR050214">
    <property type="entry name" value="Cys_Synth/Cystath_Beta-Synth"/>
</dbReference>
<feature type="domain" description="Tryptophan synthase beta chain-like PALP" evidence="11">
    <location>
        <begin position="9"/>
        <end position="297"/>
    </location>
</feature>
<dbReference type="InterPro" id="IPR001926">
    <property type="entry name" value="TrpB-like_PALP"/>
</dbReference>
<comment type="pathway">
    <text evidence="2">Amino-acid biosynthesis; L-cysteine biosynthesis; L-cysteine from L-serine: step 2/2.</text>
</comment>
<keyword evidence="13" id="KW-1185">Reference proteome</keyword>
<gene>
    <name evidence="12" type="primary">cysK</name>
    <name evidence="12" type="ORF">H6A31_00545</name>
</gene>
<evidence type="ECO:0000256" key="1">
    <source>
        <dbReference type="ARBA" id="ARBA00001933"/>
    </source>
</evidence>
<evidence type="ECO:0000259" key="11">
    <source>
        <dbReference type="Pfam" id="PF00291"/>
    </source>
</evidence>
<keyword evidence="5 10" id="KW-0028">Amino-acid biosynthesis</keyword>
<evidence type="ECO:0000256" key="6">
    <source>
        <dbReference type="ARBA" id="ARBA00022679"/>
    </source>
</evidence>
<organism evidence="12 13">
    <name type="scientific">Bacteroides mediterraneensis</name>
    <dbReference type="NCBI Taxonomy" id="1841856"/>
    <lineage>
        <taxon>Bacteria</taxon>
        <taxon>Pseudomonadati</taxon>
        <taxon>Bacteroidota</taxon>
        <taxon>Bacteroidia</taxon>
        <taxon>Bacteroidales</taxon>
        <taxon>Bacteroidaceae</taxon>
        <taxon>Bacteroides</taxon>
    </lineage>
</organism>
<keyword evidence="6 10" id="KW-0808">Transferase</keyword>
<evidence type="ECO:0000256" key="8">
    <source>
        <dbReference type="ARBA" id="ARBA00023192"/>
    </source>
</evidence>
<keyword evidence="8 10" id="KW-0198">Cysteine biosynthesis</keyword>
<keyword evidence="12" id="KW-0067">ATP-binding</keyword>
<dbReference type="Pfam" id="PF00291">
    <property type="entry name" value="PALP"/>
    <property type="match status" value="1"/>
</dbReference>
<dbReference type="SUPFAM" id="SSF53686">
    <property type="entry name" value="Tryptophan synthase beta subunit-like PLP-dependent enzymes"/>
    <property type="match status" value="1"/>
</dbReference>
<evidence type="ECO:0000313" key="13">
    <source>
        <dbReference type="Proteomes" id="UP000703295"/>
    </source>
</evidence>
<dbReference type="EMBL" id="JACJJW010000001">
    <property type="protein sequence ID" value="MBM6757195.1"/>
    <property type="molecule type" value="Genomic_DNA"/>
</dbReference>
<evidence type="ECO:0000256" key="4">
    <source>
        <dbReference type="ARBA" id="ARBA00012681"/>
    </source>
</evidence>
<dbReference type="NCBIfam" id="TIGR01139">
    <property type="entry name" value="cysK"/>
    <property type="match status" value="1"/>
</dbReference>
<keyword evidence="12" id="KW-0547">Nucleotide-binding</keyword>